<evidence type="ECO:0000313" key="8">
    <source>
        <dbReference type="Proteomes" id="UP000291191"/>
    </source>
</evidence>
<dbReference type="InterPro" id="IPR025403">
    <property type="entry name" value="TgpA-like_C"/>
</dbReference>
<reference evidence="6 7" key="1">
    <citation type="submission" date="2018-08" db="EMBL/GenBank/DDBJ databases">
        <title>A genome reference for cultivated species of the human gut microbiota.</title>
        <authorList>
            <person name="Zou Y."/>
            <person name="Xue W."/>
            <person name="Luo G."/>
        </authorList>
    </citation>
    <scope>NUCLEOTIDE SEQUENCE [LARGE SCALE GENOMIC DNA]</scope>
    <source>
        <strain evidence="3 6">AF19-10AC</strain>
        <strain evidence="4 7">AF31-23</strain>
    </source>
</reference>
<dbReference type="EMBL" id="QRQM01000007">
    <property type="protein sequence ID" value="RHN08034.1"/>
    <property type="molecule type" value="Genomic_DNA"/>
</dbReference>
<keyword evidence="1" id="KW-1133">Transmembrane helix</keyword>
<evidence type="ECO:0000313" key="5">
    <source>
        <dbReference type="EMBL" id="RYT73668.1"/>
    </source>
</evidence>
<name>A0A3E4KTL3_9BACE</name>
<evidence type="ECO:0000313" key="7">
    <source>
        <dbReference type="Proteomes" id="UP000286003"/>
    </source>
</evidence>
<dbReference type="EMBL" id="RCXO01000051">
    <property type="protein sequence ID" value="RYT73668.1"/>
    <property type="molecule type" value="Genomic_DNA"/>
</dbReference>
<keyword evidence="1" id="KW-0812">Transmembrane</keyword>
<accession>A0A3E4KTL3</accession>
<evidence type="ECO:0000313" key="3">
    <source>
        <dbReference type="EMBL" id="RGT53225.1"/>
    </source>
</evidence>
<protein>
    <submittedName>
        <fullName evidence="4">DUF4129 domain-containing protein</fullName>
    </submittedName>
</protein>
<dbReference type="Proteomes" id="UP000291191">
    <property type="component" value="Unassembled WGS sequence"/>
</dbReference>
<gene>
    <name evidence="3" type="ORF">DWX27_09730</name>
    <name evidence="4" type="ORF">DWZ32_08220</name>
    <name evidence="5" type="ORF">EAJ06_23085</name>
</gene>
<feature type="transmembrane region" description="Helical" evidence="1">
    <location>
        <begin position="66"/>
        <end position="83"/>
    </location>
</feature>
<dbReference type="Proteomes" id="UP000284772">
    <property type="component" value="Unassembled WGS sequence"/>
</dbReference>
<proteinExistence type="predicted"/>
<comment type="caution">
    <text evidence="4">The sequence shown here is derived from an EMBL/GenBank/DDBJ whole genome shotgun (WGS) entry which is preliminary data.</text>
</comment>
<keyword evidence="1" id="KW-0472">Membrane</keyword>
<organism evidence="4 7">
    <name type="scientific">Bacteroides intestinalis</name>
    <dbReference type="NCBI Taxonomy" id="329854"/>
    <lineage>
        <taxon>Bacteria</taxon>
        <taxon>Pseudomonadati</taxon>
        <taxon>Bacteroidota</taxon>
        <taxon>Bacteroidia</taxon>
        <taxon>Bacteroidales</taxon>
        <taxon>Bacteroidaceae</taxon>
        <taxon>Bacteroides</taxon>
    </lineage>
</organism>
<feature type="domain" description="Protein-glutamine gamma-glutamyltransferase-like C-terminal" evidence="2">
    <location>
        <begin position="132"/>
        <end position="192"/>
    </location>
</feature>
<dbReference type="EMBL" id="QRWT01000007">
    <property type="protein sequence ID" value="RGT53225.1"/>
    <property type="molecule type" value="Genomic_DNA"/>
</dbReference>
<dbReference type="GeneID" id="26159764"/>
<evidence type="ECO:0000313" key="6">
    <source>
        <dbReference type="Proteomes" id="UP000284772"/>
    </source>
</evidence>
<reference evidence="5 8" key="2">
    <citation type="journal article" date="2019" name="Science, e1252229">
        <title>Invertible promoters mediate bacterial phase variation, antibiotic resistance, and host adaptation in the gut.</title>
        <authorList>
            <person name="Jiang X."/>
            <person name="Hall A.B."/>
            <person name="Arthur T.D."/>
            <person name="Plichta D.R."/>
            <person name="Covington C.T."/>
            <person name="Poyet M."/>
            <person name="Crothers J."/>
            <person name="Moses P.L."/>
            <person name="Tolonen A.C."/>
            <person name="Vlamakis H."/>
            <person name="Alm E.J."/>
            <person name="Xavier R.J."/>
        </authorList>
    </citation>
    <scope>NUCLEOTIDE SEQUENCE [LARGE SCALE GENOMIC DNA]</scope>
    <source>
        <strain evidence="8">bf_0095</strain>
        <strain evidence="5">Bf_0095</strain>
    </source>
</reference>
<evidence type="ECO:0000259" key="2">
    <source>
        <dbReference type="Pfam" id="PF13559"/>
    </source>
</evidence>
<sequence>MTLSPTDTLVCDTTQLAVWQSDADYNYNRELIAPEVNIFEWLNRWFGEILQSIFGSQFAEDYSKTILISVAVLMLLLIGWFIYKKNPAIFIRSRKNALPYSVGEDTIYGVDFALKIASSLSRHDYREAIRLLYLQTLKQLSDEKRIDWQLYKTPTQYIYEVRMPAFQRLTHHFLRVRYGNFEATEELFQTMLSLQGEVKKGGIV</sequence>
<dbReference type="Proteomes" id="UP000286003">
    <property type="component" value="Unassembled WGS sequence"/>
</dbReference>
<keyword evidence="8" id="KW-1185">Reference proteome</keyword>
<dbReference type="RefSeq" id="WP_007663061.1">
    <property type="nucleotide sequence ID" value="NZ_CABMMK010000001.1"/>
</dbReference>
<evidence type="ECO:0000313" key="4">
    <source>
        <dbReference type="EMBL" id="RHN08034.1"/>
    </source>
</evidence>
<evidence type="ECO:0000256" key="1">
    <source>
        <dbReference type="SAM" id="Phobius"/>
    </source>
</evidence>
<dbReference type="AlphaFoldDB" id="A0A3E4KTL3"/>
<dbReference type="Pfam" id="PF13559">
    <property type="entry name" value="DUF4129"/>
    <property type="match status" value="1"/>
</dbReference>
<dbReference type="OrthoDB" id="5491447at2"/>